<keyword evidence="1" id="KW-0479">Metal-binding</keyword>
<dbReference type="SUPFAM" id="SSF101478">
    <property type="entry name" value="ADP-ribosylglycohydrolase"/>
    <property type="match status" value="1"/>
</dbReference>
<dbReference type="Proteomes" id="UP000671852">
    <property type="component" value="Chromosome"/>
</dbReference>
<dbReference type="AlphaFoldDB" id="A0A975GCH4"/>
<organism evidence="2 3">
    <name type="scientific">Sulfurimonas aquatica</name>
    <dbReference type="NCBI Taxonomy" id="2672570"/>
    <lineage>
        <taxon>Bacteria</taxon>
        <taxon>Pseudomonadati</taxon>
        <taxon>Campylobacterota</taxon>
        <taxon>Epsilonproteobacteria</taxon>
        <taxon>Campylobacterales</taxon>
        <taxon>Sulfurimonadaceae</taxon>
        <taxon>Sulfurimonas</taxon>
    </lineage>
</organism>
<evidence type="ECO:0000313" key="2">
    <source>
        <dbReference type="EMBL" id="QSZ41630.1"/>
    </source>
</evidence>
<evidence type="ECO:0000256" key="1">
    <source>
        <dbReference type="PIRSR" id="PIRSR605502-1"/>
    </source>
</evidence>
<dbReference type="InterPro" id="IPR005502">
    <property type="entry name" value="Ribosyl_crysJ1"/>
</dbReference>
<keyword evidence="3" id="KW-1185">Reference proteome</keyword>
<feature type="binding site" evidence="1">
    <location>
        <position position="243"/>
    </location>
    <ligand>
        <name>Mg(2+)</name>
        <dbReference type="ChEBI" id="CHEBI:18420"/>
        <label>1</label>
    </ligand>
</feature>
<comment type="cofactor">
    <cofactor evidence="1">
        <name>Mg(2+)</name>
        <dbReference type="ChEBI" id="CHEBI:18420"/>
    </cofactor>
    <text evidence="1">Binds 2 magnesium ions per subunit.</text>
</comment>
<gene>
    <name evidence="2" type="ORF">GJV85_05755</name>
</gene>
<proteinExistence type="predicted"/>
<sequence length="285" mass="31955">MNKQITNSILASLAADAYSLGAHWVYDEAQLNALNIDWETLNDAQAMWHKGKVKGDFTHYGDQTHYLLEYVSKHGSFNKEDFHAYWSKKMSDYDGYIDGATRNALENMGGESSDLSICGRIAPLLICSKTKEEFLNSVNEFVEITHNSELAKTSTRFFAQLLWDSMQNPNIIENIQKLKESYPSLKKWIEEALASKDVDSVKSIRSFGPACGIDGGFAGVIHLLAQDDSFKNIMQKNAKAGGDSSARGMVVAMILATKDDMKIPTEWVENINLIKEIRENLNENI</sequence>
<accession>A0A975GCH4</accession>
<protein>
    <submittedName>
        <fullName evidence="2">ADP-ribosylglycohydrolase family protein</fullName>
    </submittedName>
</protein>
<dbReference type="RefSeq" id="WP_207562913.1">
    <property type="nucleotide sequence ID" value="NZ_CP046072.1"/>
</dbReference>
<keyword evidence="1" id="KW-0460">Magnesium</keyword>
<dbReference type="KEGG" id="saqt:GJV85_05755"/>
<dbReference type="GO" id="GO:0046872">
    <property type="term" value="F:metal ion binding"/>
    <property type="evidence" value="ECO:0007669"/>
    <property type="project" value="UniProtKB-KW"/>
</dbReference>
<reference evidence="2" key="1">
    <citation type="submission" date="2019-11" db="EMBL/GenBank/DDBJ databases">
        <authorList>
            <person name="Kojima H."/>
        </authorList>
    </citation>
    <scope>NUCLEOTIDE SEQUENCE</scope>
    <source>
        <strain evidence="2">H1576</strain>
    </source>
</reference>
<dbReference type="Pfam" id="PF03747">
    <property type="entry name" value="ADP_ribosyl_GH"/>
    <property type="match status" value="1"/>
</dbReference>
<name>A0A975GCH4_9BACT</name>
<dbReference type="InterPro" id="IPR036705">
    <property type="entry name" value="Ribosyl_crysJ1_sf"/>
</dbReference>
<dbReference type="Gene3D" id="1.10.4080.10">
    <property type="entry name" value="ADP-ribosylation/Crystallin J1"/>
    <property type="match status" value="1"/>
</dbReference>
<dbReference type="EMBL" id="CP046072">
    <property type="protein sequence ID" value="QSZ41630.1"/>
    <property type="molecule type" value="Genomic_DNA"/>
</dbReference>
<evidence type="ECO:0000313" key="3">
    <source>
        <dbReference type="Proteomes" id="UP000671852"/>
    </source>
</evidence>
<reference evidence="2" key="2">
    <citation type="submission" date="2021-04" db="EMBL/GenBank/DDBJ databases">
        <title>Isolation and characterization of a novel species of the genus Sulfurimonas.</title>
        <authorList>
            <person name="Fukui M."/>
        </authorList>
    </citation>
    <scope>NUCLEOTIDE SEQUENCE</scope>
    <source>
        <strain evidence="2">H1576</strain>
    </source>
</reference>